<dbReference type="EMBL" id="CM000148">
    <property type="protein sequence ID" value="EEE52155.1"/>
    <property type="molecule type" value="Genomic_DNA"/>
</dbReference>
<reference evidence="2" key="2">
    <citation type="submission" date="2008-12" db="EMBL/GenBank/DDBJ databases">
        <title>Improved gene annotation of the rice (Oryza sativa) genomes.</title>
        <authorList>
            <person name="Wang J."/>
            <person name="Li R."/>
            <person name="Fan W."/>
            <person name="Huang Q."/>
            <person name="Zhang J."/>
            <person name="Zhou Y."/>
            <person name="Hu Y."/>
            <person name="Zi S."/>
            <person name="Li J."/>
            <person name="Ni P."/>
            <person name="Zheng H."/>
            <person name="Zhang Y."/>
            <person name="Zhao M."/>
            <person name="Hao Q."/>
            <person name="McDermott J."/>
            <person name="Samudrala R."/>
            <person name="Kristiansen K."/>
            <person name="Wong G.K.-S."/>
        </authorList>
    </citation>
    <scope>NUCLEOTIDE SEQUENCE</scope>
</reference>
<feature type="transmembrane region" description="Helical" evidence="1">
    <location>
        <begin position="20"/>
        <end position="40"/>
    </location>
</feature>
<keyword evidence="1" id="KW-0812">Transmembrane</keyword>
<reference evidence="2" key="1">
    <citation type="journal article" date="2005" name="PLoS Biol.">
        <title>The genomes of Oryza sativa: a history of duplications.</title>
        <authorList>
            <person name="Yu J."/>
            <person name="Wang J."/>
            <person name="Lin W."/>
            <person name="Li S."/>
            <person name="Li H."/>
            <person name="Zhou J."/>
            <person name="Ni P."/>
            <person name="Dong W."/>
            <person name="Hu S."/>
            <person name="Zeng C."/>
            <person name="Zhang J."/>
            <person name="Zhang Y."/>
            <person name="Li R."/>
            <person name="Xu Z."/>
            <person name="Li S."/>
            <person name="Li X."/>
            <person name="Zheng H."/>
            <person name="Cong L."/>
            <person name="Lin L."/>
            <person name="Yin J."/>
            <person name="Geng J."/>
            <person name="Li G."/>
            <person name="Shi J."/>
            <person name="Liu J."/>
            <person name="Lv H."/>
            <person name="Li J."/>
            <person name="Wang J."/>
            <person name="Deng Y."/>
            <person name="Ran L."/>
            <person name="Shi X."/>
            <person name="Wang X."/>
            <person name="Wu Q."/>
            <person name="Li C."/>
            <person name="Ren X."/>
            <person name="Wang J."/>
            <person name="Wang X."/>
            <person name="Li D."/>
            <person name="Liu D."/>
            <person name="Zhang X."/>
            <person name="Ji Z."/>
            <person name="Zhao W."/>
            <person name="Sun Y."/>
            <person name="Zhang Z."/>
            <person name="Bao J."/>
            <person name="Han Y."/>
            <person name="Dong L."/>
            <person name="Ji J."/>
            <person name="Chen P."/>
            <person name="Wu S."/>
            <person name="Liu J."/>
            <person name="Xiao Y."/>
            <person name="Bu D."/>
            <person name="Tan J."/>
            <person name="Yang L."/>
            <person name="Ye C."/>
            <person name="Zhang J."/>
            <person name="Xu J."/>
            <person name="Zhou Y."/>
            <person name="Yu Y."/>
            <person name="Zhang B."/>
            <person name="Zhuang S."/>
            <person name="Wei H."/>
            <person name="Liu B."/>
            <person name="Lei M."/>
            <person name="Yu H."/>
            <person name="Li Y."/>
            <person name="Xu H."/>
            <person name="Wei S."/>
            <person name="He X."/>
            <person name="Fang L."/>
            <person name="Zhang Z."/>
            <person name="Zhang Y."/>
            <person name="Huang X."/>
            <person name="Su Z."/>
            <person name="Tong W."/>
            <person name="Li J."/>
            <person name="Tong Z."/>
            <person name="Li S."/>
            <person name="Ye J."/>
            <person name="Wang L."/>
            <person name="Fang L."/>
            <person name="Lei T."/>
            <person name="Chen C."/>
            <person name="Chen H."/>
            <person name="Xu Z."/>
            <person name="Li H."/>
            <person name="Huang H."/>
            <person name="Zhang F."/>
            <person name="Xu H."/>
            <person name="Li N."/>
            <person name="Zhao C."/>
            <person name="Li S."/>
            <person name="Dong L."/>
            <person name="Huang Y."/>
            <person name="Li L."/>
            <person name="Xi Y."/>
            <person name="Qi Q."/>
            <person name="Li W."/>
            <person name="Zhang B."/>
            <person name="Hu W."/>
            <person name="Zhang Y."/>
            <person name="Tian X."/>
            <person name="Jiao Y."/>
            <person name="Liang X."/>
            <person name="Jin J."/>
            <person name="Gao L."/>
            <person name="Zheng W."/>
            <person name="Hao B."/>
            <person name="Liu S."/>
            <person name="Wang W."/>
            <person name="Yuan L."/>
            <person name="Cao M."/>
            <person name="McDermott J."/>
            <person name="Samudrala R."/>
            <person name="Wang J."/>
            <person name="Wong G.K."/>
            <person name="Yang H."/>
        </authorList>
    </citation>
    <scope>NUCLEOTIDE SEQUENCE [LARGE SCALE GENOMIC DNA]</scope>
</reference>
<proteinExistence type="predicted"/>
<accession>B9GAU9</accession>
<dbReference type="AlphaFoldDB" id="B9GAU9"/>
<dbReference type="Proteomes" id="UP000007752">
    <property type="component" value="Chromosome 11"/>
</dbReference>
<sequence>MDRPLPSLSATDPPPPSLVSAVIAIDVSAIVLVEVGVATLHRCLPIQPPEAQQQQAWSAAVGSSR</sequence>
<protein>
    <submittedName>
        <fullName evidence="2">Uncharacterized protein</fullName>
    </submittedName>
</protein>
<keyword evidence="1" id="KW-0472">Membrane</keyword>
<name>B9GAU9_ORYSJ</name>
<evidence type="ECO:0000313" key="2">
    <source>
        <dbReference type="EMBL" id="EEE52155.1"/>
    </source>
</evidence>
<organism evidence="2">
    <name type="scientific">Oryza sativa subsp. japonica</name>
    <name type="common">Rice</name>
    <dbReference type="NCBI Taxonomy" id="39947"/>
    <lineage>
        <taxon>Eukaryota</taxon>
        <taxon>Viridiplantae</taxon>
        <taxon>Streptophyta</taxon>
        <taxon>Embryophyta</taxon>
        <taxon>Tracheophyta</taxon>
        <taxon>Spermatophyta</taxon>
        <taxon>Magnoliopsida</taxon>
        <taxon>Liliopsida</taxon>
        <taxon>Poales</taxon>
        <taxon>Poaceae</taxon>
        <taxon>BOP clade</taxon>
        <taxon>Oryzoideae</taxon>
        <taxon>Oryzeae</taxon>
        <taxon>Oryzinae</taxon>
        <taxon>Oryza</taxon>
        <taxon>Oryza sativa</taxon>
    </lineage>
</organism>
<gene>
    <name evidence="2" type="ORF">OsJ_33998</name>
</gene>
<evidence type="ECO:0000256" key="1">
    <source>
        <dbReference type="SAM" id="Phobius"/>
    </source>
</evidence>
<keyword evidence="1" id="KW-1133">Transmembrane helix</keyword>